<protein>
    <recommendedName>
        <fullName evidence="5">DUF2723 domain-containing protein</fullName>
    </recommendedName>
</protein>
<keyword evidence="2" id="KW-1133">Transmembrane helix</keyword>
<dbReference type="PANTHER" id="PTHR16214:SF3">
    <property type="entry name" value="TRANSMEMBRANE PROTEIN 260"/>
    <property type="match status" value="1"/>
</dbReference>
<name>A0A3R6Y7S4_9STRA</name>
<dbReference type="Pfam" id="PF11028">
    <property type="entry name" value="TMEM260-like"/>
    <property type="match status" value="1"/>
</dbReference>
<evidence type="ECO:0000313" key="3">
    <source>
        <dbReference type="EMBL" id="RHY28945.1"/>
    </source>
</evidence>
<comment type="caution">
    <text evidence="3">The sequence shown here is derived from an EMBL/GenBank/DDBJ whole genome shotgun (WGS) entry which is preliminary data.</text>
</comment>
<organism evidence="3 4">
    <name type="scientific">Aphanomyces invadans</name>
    <dbReference type="NCBI Taxonomy" id="157072"/>
    <lineage>
        <taxon>Eukaryota</taxon>
        <taxon>Sar</taxon>
        <taxon>Stramenopiles</taxon>
        <taxon>Oomycota</taxon>
        <taxon>Saprolegniomycetes</taxon>
        <taxon>Saprolegniales</taxon>
        <taxon>Verrucalvaceae</taxon>
        <taxon>Aphanomyces</taxon>
    </lineage>
</organism>
<accession>A0A3R6Y7S4</accession>
<dbReference type="Proteomes" id="UP000285060">
    <property type="component" value="Unassembled WGS sequence"/>
</dbReference>
<feature type="compositionally biased region" description="Basic residues" evidence="1">
    <location>
        <begin position="592"/>
        <end position="604"/>
    </location>
</feature>
<feature type="transmembrane region" description="Helical" evidence="2">
    <location>
        <begin position="223"/>
        <end position="245"/>
    </location>
</feature>
<dbReference type="AlphaFoldDB" id="A0A3R6Y7S4"/>
<evidence type="ECO:0000256" key="2">
    <source>
        <dbReference type="SAM" id="Phobius"/>
    </source>
</evidence>
<keyword evidence="2" id="KW-0472">Membrane</keyword>
<dbReference type="VEuPathDB" id="FungiDB:H310_07603"/>
<feature type="transmembrane region" description="Helical" evidence="2">
    <location>
        <begin position="12"/>
        <end position="35"/>
    </location>
</feature>
<evidence type="ECO:0000313" key="4">
    <source>
        <dbReference type="Proteomes" id="UP000285060"/>
    </source>
</evidence>
<keyword evidence="2" id="KW-0812">Transmembrane</keyword>
<feature type="transmembrane region" description="Helical" evidence="2">
    <location>
        <begin position="97"/>
        <end position="114"/>
    </location>
</feature>
<dbReference type="InterPro" id="IPR052724">
    <property type="entry name" value="GT117_domain-containing"/>
</dbReference>
<feature type="region of interest" description="Disordered" evidence="1">
    <location>
        <begin position="586"/>
        <end position="612"/>
    </location>
</feature>
<feature type="transmembrane region" description="Helical" evidence="2">
    <location>
        <begin position="146"/>
        <end position="163"/>
    </location>
</feature>
<sequence length="612" mass="67496">MAASKVLGLGPSSSLGLLDVVPAVGTLCVALPMYVATAFPSVPGGDSGELIAEACKAKGGVAHPPGYPLYLLLLQAAFKLEVLDGLTPAYIANVENALFAAVAAASITHFVYLYTNKANAFAAIASGLMFAFAPLTWEYAAGAEVFALNNMLLAVLFVLCAVFKRSHSIFAASAGALICGLALEGPADETSPPLTDSTTPSTTTRPASTEPTATPEQRALDDLLLLTFLHYLVCFNSLANLPLYMSGVVISSYGNALLDTLPPNSVLLSYTDINWNSVRYLQECEKKRPDVTHLNFQLMPYSWYSRQHDLYPGITFPPLIQGVSTERGSKGFEQLTRRFVMQNMYALNMYLDLHAVVCHCDISIDPVTCRTERIGTGQRRVLQWVLRDAARDAVEDPRAEKVVIVPRGHRDADPVPRMPTYSTWNKESKALFRMYNQSFALAHSAKYPAGSWEYVARKIYFDGLYQKALHSLQYWIDRTAKKGKDVTYDDLDGYMFGLRDIVKALNGIYHIALPNLALTYVRYHGALVLAERQPARDLPISKQLVHDVKVEAVRISNEFLELSPKDKDIEVFQTFVDTVDNPEATAAEASAKKVKKTKKKKARPHQVVEEEL</sequence>
<reference evidence="3 4" key="1">
    <citation type="submission" date="2018-08" db="EMBL/GenBank/DDBJ databases">
        <title>Aphanomyces genome sequencing and annotation.</title>
        <authorList>
            <person name="Minardi D."/>
            <person name="Oidtmann B."/>
            <person name="Van Der Giezen M."/>
            <person name="Studholme D.J."/>
        </authorList>
    </citation>
    <scope>NUCLEOTIDE SEQUENCE [LARGE SCALE GENOMIC DNA]</scope>
    <source>
        <strain evidence="3 4">NJM0002</strain>
    </source>
</reference>
<feature type="region of interest" description="Disordered" evidence="1">
    <location>
        <begin position="189"/>
        <end position="214"/>
    </location>
</feature>
<gene>
    <name evidence="3" type="ORF">DYB32_005577</name>
</gene>
<feature type="transmembrane region" description="Helical" evidence="2">
    <location>
        <begin position="121"/>
        <end position="140"/>
    </location>
</feature>
<dbReference type="PANTHER" id="PTHR16214">
    <property type="entry name" value="TRANSMEMBRANE PROTEIN 260"/>
    <property type="match status" value="1"/>
</dbReference>
<dbReference type="EMBL" id="QUSY01000502">
    <property type="protein sequence ID" value="RHY28945.1"/>
    <property type="molecule type" value="Genomic_DNA"/>
</dbReference>
<evidence type="ECO:0008006" key="5">
    <source>
        <dbReference type="Google" id="ProtNLM"/>
    </source>
</evidence>
<proteinExistence type="predicted"/>
<dbReference type="InterPro" id="IPR021280">
    <property type="entry name" value="TMEM260-like"/>
</dbReference>
<evidence type="ECO:0000256" key="1">
    <source>
        <dbReference type="SAM" id="MobiDB-lite"/>
    </source>
</evidence>
<keyword evidence="4" id="KW-1185">Reference proteome</keyword>